<dbReference type="PANTHER" id="PTHR14003:SF19">
    <property type="entry name" value="YY2 TRANSCRIPTION FACTOR"/>
    <property type="match status" value="1"/>
</dbReference>
<feature type="region of interest" description="Disordered" evidence="6">
    <location>
        <begin position="1"/>
        <end position="118"/>
    </location>
</feature>
<sequence length="801" mass="81857">MDSTTAAAGIYHHNSPPQQQQLYHHHHHHQQQQQQQHASGLYPMSSAGASSLSNTAASSLPPSSPLQHQNPNHHHYQQQHPLGLESLDASCYTTSPLGPLPQAPSSVPSQHIQGSSPFGAHNGLSLDCVVLDQNSNAGGYSPFPTATSPSGSMAPNSARMAMFGSGTAGLPVPVSTAGVSGSGPVAGGATGGPSYPSGMSSFDLSYGYGAGAHQQRDGGIGSVLFDAQGLGIFHSHHHPHSQQHQPGVGQFGEMHGYPSPIASHLGNGMLGAAGAATPMSAPVAVMAAAGSAAGLGGCAPWMCVASAGNSSGSRPLGLPLMAPTAMHHHTVNSAPADIVEFPANTLRVQHQHQQQQAVAQYSSNGKTATANNGGHQARRGRVNHSTTEHRYRRKSELDAAGLIAGAVCGNGSSGSSGSNGAGARCVSSTLPEGHMYRYEHVFAVNDRCGPDPSSASAAAAAAAAAAVAAATAAALCGGGGATSPPSSGAAVAGFAAGKGTVAARRAAAAGMAACGVKNELGLLVVGGPPTTAGIAATRGNTPPSQQQHPSSLPLSLPLHSQPSLLMLTTAQCSEDDEGSGGDHMMLRKTSSQSLISSEFMSFLAAASSASSASASPANGTGGVAPAMSSSVNPADMVVVRTAAAAGRKRARREPSAANSNKRRRQQAGQQHPPTINAAEVVEEAGSVCSEIKCPHPSCDKSFTRKYNLKSHERTHTDERPYQCDICEQRFSRNHDLKRHKKIHTGARPFLCSFCHRGFARADALSRHTAKGPTCKRTAAMGAKGSAQEKGKEEEDEEVAAE</sequence>
<dbReference type="GO" id="GO:0000978">
    <property type="term" value="F:RNA polymerase II cis-regulatory region sequence-specific DNA binding"/>
    <property type="evidence" value="ECO:0007669"/>
    <property type="project" value="TreeGrafter"/>
</dbReference>
<dbReference type="PANTHER" id="PTHR14003">
    <property type="entry name" value="TRANSCRIPTIONAL REPRESSOR PROTEIN YY"/>
    <property type="match status" value="1"/>
</dbReference>
<feature type="region of interest" description="Disordered" evidence="6">
    <location>
        <begin position="766"/>
        <end position="801"/>
    </location>
</feature>
<feature type="region of interest" description="Disordered" evidence="6">
    <location>
        <begin position="643"/>
        <end position="675"/>
    </location>
</feature>
<organism evidence="8 9">
    <name type="scientific">Coemansia thaxteri</name>
    <dbReference type="NCBI Taxonomy" id="2663907"/>
    <lineage>
        <taxon>Eukaryota</taxon>
        <taxon>Fungi</taxon>
        <taxon>Fungi incertae sedis</taxon>
        <taxon>Zoopagomycota</taxon>
        <taxon>Kickxellomycotina</taxon>
        <taxon>Kickxellomycetes</taxon>
        <taxon>Kickxellales</taxon>
        <taxon>Kickxellaceae</taxon>
        <taxon>Coemansia</taxon>
    </lineage>
</organism>
<dbReference type="GO" id="GO:0005667">
    <property type="term" value="C:transcription regulator complex"/>
    <property type="evidence" value="ECO:0007669"/>
    <property type="project" value="TreeGrafter"/>
</dbReference>
<feature type="compositionally biased region" description="Polar residues" evidence="6">
    <location>
        <begin position="361"/>
        <end position="374"/>
    </location>
</feature>
<dbReference type="InterPro" id="IPR036236">
    <property type="entry name" value="Znf_C2H2_sf"/>
</dbReference>
<evidence type="ECO:0000256" key="1">
    <source>
        <dbReference type="ARBA" id="ARBA00022723"/>
    </source>
</evidence>
<reference evidence="8" key="1">
    <citation type="submission" date="2022-07" db="EMBL/GenBank/DDBJ databases">
        <title>Phylogenomic reconstructions and comparative analyses of Kickxellomycotina fungi.</title>
        <authorList>
            <person name="Reynolds N.K."/>
            <person name="Stajich J.E."/>
            <person name="Barry K."/>
            <person name="Grigoriev I.V."/>
            <person name="Crous P."/>
            <person name="Smith M.E."/>
        </authorList>
    </citation>
    <scope>NUCLEOTIDE SEQUENCE</scope>
    <source>
        <strain evidence="8">IMI 214461</strain>
    </source>
</reference>
<protein>
    <recommendedName>
        <fullName evidence="7">C2H2-type domain-containing protein</fullName>
    </recommendedName>
</protein>
<dbReference type="FunFam" id="3.30.160.60:FF:002343">
    <property type="entry name" value="Zinc finger protein 33A"/>
    <property type="match status" value="1"/>
</dbReference>
<dbReference type="EMBL" id="JANBQF010000042">
    <property type="protein sequence ID" value="KAJ2006946.1"/>
    <property type="molecule type" value="Genomic_DNA"/>
</dbReference>
<dbReference type="Gene3D" id="3.30.160.60">
    <property type="entry name" value="Classic Zinc Finger"/>
    <property type="match status" value="3"/>
</dbReference>
<feature type="compositionally biased region" description="Polar residues" evidence="6">
    <location>
        <begin position="103"/>
        <end position="116"/>
    </location>
</feature>
<feature type="domain" description="C2H2-type" evidence="7">
    <location>
        <begin position="721"/>
        <end position="748"/>
    </location>
</feature>
<dbReference type="SMART" id="SM00355">
    <property type="entry name" value="ZnF_C2H2"/>
    <property type="match status" value="3"/>
</dbReference>
<evidence type="ECO:0000256" key="2">
    <source>
        <dbReference type="ARBA" id="ARBA00022737"/>
    </source>
</evidence>
<dbReference type="GO" id="GO:0031519">
    <property type="term" value="C:PcG protein complex"/>
    <property type="evidence" value="ECO:0007669"/>
    <property type="project" value="TreeGrafter"/>
</dbReference>
<evidence type="ECO:0000256" key="5">
    <source>
        <dbReference type="PROSITE-ProRule" id="PRU00042"/>
    </source>
</evidence>
<dbReference type="InterPro" id="IPR013087">
    <property type="entry name" value="Znf_C2H2_type"/>
</dbReference>
<name>A0A9W8BHG9_9FUNG</name>
<dbReference type="PROSITE" id="PS00028">
    <property type="entry name" value="ZINC_FINGER_C2H2_1"/>
    <property type="match status" value="2"/>
</dbReference>
<comment type="caution">
    <text evidence="8">The sequence shown here is derived from an EMBL/GenBank/DDBJ whole genome shotgun (WGS) entry which is preliminary data.</text>
</comment>
<dbReference type="FunFam" id="3.30.160.60:FF:000125">
    <property type="entry name" value="Putative zinc finger protein 143"/>
    <property type="match status" value="1"/>
</dbReference>
<feature type="region of interest" description="Disordered" evidence="6">
    <location>
        <begin position="353"/>
        <end position="393"/>
    </location>
</feature>
<gene>
    <name evidence="8" type="ORF">H4R26_001087</name>
</gene>
<accession>A0A9W8BHG9</accession>
<dbReference type="AlphaFoldDB" id="A0A9W8BHG9"/>
<feature type="domain" description="C2H2-type" evidence="7">
    <location>
        <begin position="691"/>
        <end position="720"/>
    </location>
</feature>
<evidence type="ECO:0000256" key="4">
    <source>
        <dbReference type="ARBA" id="ARBA00022833"/>
    </source>
</evidence>
<keyword evidence="4" id="KW-0862">Zinc</keyword>
<dbReference type="Proteomes" id="UP001150907">
    <property type="component" value="Unassembled WGS sequence"/>
</dbReference>
<keyword evidence="1" id="KW-0479">Metal-binding</keyword>
<evidence type="ECO:0000256" key="6">
    <source>
        <dbReference type="SAM" id="MobiDB-lite"/>
    </source>
</evidence>
<dbReference type="OrthoDB" id="8117402at2759"/>
<dbReference type="PROSITE" id="PS50157">
    <property type="entry name" value="ZINC_FINGER_C2H2_2"/>
    <property type="match status" value="2"/>
</dbReference>
<proteinExistence type="predicted"/>
<evidence type="ECO:0000313" key="8">
    <source>
        <dbReference type="EMBL" id="KAJ2006946.1"/>
    </source>
</evidence>
<evidence type="ECO:0000259" key="7">
    <source>
        <dbReference type="PROSITE" id="PS50157"/>
    </source>
</evidence>
<keyword evidence="2" id="KW-0677">Repeat</keyword>
<dbReference type="GO" id="GO:0000785">
    <property type="term" value="C:chromatin"/>
    <property type="evidence" value="ECO:0007669"/>
    <property type="project" value="TreeGrafter"/>
</dbReference>
<feature type="compositionally biased region" description="Low complexity" evidence="6">
    <location>
        <begin position="45"/>
        <end position="70"/>
    </location>
</feature>
<evidence type="ECO:0000256" key="3">
    <source>
        <dbReference type="ARBA" id="ARBA00022771"/>
    </source>
</evidence>
<dbReference type="GO" id="GO:0000981">
    <property type="term" value="F:DNA-binding transcription factor activity, RNA polymerase II-specific"/>
    <property type="evidence" value="ECO:0007669"/>
    <property type="project" value="TreeGrafter"/>
</dbReference>
<evidence type="ECO:0000313" key="9">
    <source>
        <dbReference type="Proteomes" id="UP001150907"/>
    </source>
</evidence>
<keyword evidence="3 5" id="KW-0863">Zinc-finger</keyword>
<dbReference type="SUPFAM" id="SSF57667">
    <property type="entry name" value="beta-beta-alpha zinc fingers"/>
    <property type="match status" value="2"/>
</dbReference>
<dbReference type="Pfam" id="PF00096">
    <property type="entry name" value="zf-C2H2"/>
    <property type="match status" value="2"/>
</dbReference>
<dbReference type="GO" id="GO:0008270">
    <property type="term" value="F:zinc ion binding"/>
    <property type="evidence" value="ECO:0007669"/>
    <property type="project" value="UniProtKB-KW"/>
</dbReference>
<keyword evidence="9" id="KW-1185">Reference proteome</keyword>